<keyword evidence="3" id="KW-0689">Ribosomal protein</keyword>
<keyword evidence="1" id="KW-0699">rRNA-binding</keyword>
<keyword evidence="4" id="KW-1185">Reference proteome</keyword>
<gene>
    <name evidence="3" type="ORF">LYPA_23C023019</name>
</gene>
<dbReference type="GO" id="GO:0019843">
    <property type="term" value="F:rRNA binding"/>
    <property type="evidence" value="ECO:0007669"/>
    <property type="project" value="UniProtKB-KW"/>
</dbReference>
<organism evidence="3 4">
    <name type="scientific">Lynx pardinus</name>
    <name type="common">Iberian lynx</name>
    <name type="synonym">Felis pardina</name>
    <dbReference type="NCBI Taxonomy" id="191816"/>
    <lineage>
        <taxon>Eukaryota</taxon>
        <taxon>Metazoa</taxon>
        <taxon>Chordata</taxon>
        <taxon>Craniata</taxon>
        <taxon>Vertebrata</taxon>
        <taxon>Euteleostomi</taxon>
        <taxon>Mammalia</taxon>
        <taxon>Eutheria</taxon>
        <taxon>Laurasiatheria</taxon>
        <taxon>Carnivora</taxon>
        <taxon>Feliformia</taxon>
        <taxon>Felidae</taxon>
        <taxon>Felinae</taxon>
        <taxon>Lynx</taxon>
    </lineage>
</organism>
<keyword evidence="1" id="KW-0694">RNA-binding</keyword>
<dbReference type="InterPro" id="IPR032440">
    <property type="entry name" value="Ribosomal_uS17_N"/>
</dbReference>
<sequence>MADIQTESAYQKQLTIFQNRKRVLLGDSGKKKLPQYDKHIGLGFKTLKAFKGQIVSGVVTKMKTQKTTVIHQDYFHYI</sequence>
<feature type="domain" description="Small ribosomal subunit protein uS17 N-terminal" evidence="2">
    <location>
        <begin position="5"/>
        <end position="48"/>
    </location>
</feature>
<dbReference type="GO" id="GO:0005840">
    <property type="term" value="C:ribosome"/>
    <property type="evidence" value="ECO:0007669"/>
    <property type="project" value="UniProtKB-KW"/>
</dbReference>
<dbReference type="AlphaFoldDB" id="A0A485PXW2"/>
<evidence type="ECO:0000313" key="3">
    <source>
        <dbReference type="EMBL" id="VFV47502.1"/>
    </source>
</evidence>
<dbReference type="Gene3D" id="2.40.50.1000">
    <property type="match status" value="1"/>
</dbReference>
<reference evidence="3 4" key="1">
    <citation type="submission" date="2019-01" db="EMBL/GenBank/DDBJ databases">
        <authorList>
            <person name="Alioto T."/>
            <person name="Alioto T."/>
        </authorList>
    </citation>
    <scope>NUCLEOTIDE SEQUENCE [LARGE SCALE GENOMIC DNA]</scope>
</reference>
<dbReference type="Pfam" id="PF16205">
    <property type="entry name" value="Ribosomal_S17_N"/>
    <property type="match status" value="1"/>
</dbReference>
<evidence type="ECO:0000259" key="2">
    <source>
        <dbReference type="Pfam" id="PF16205"/>
    </source>
</evidence>
<accession>A0A485PXW2</accession>
<keyword evidence="3" id="KW-0687">Ribonucleoprotein</keyword>
<name>A0A485PXW2_LYNPA</name>
<evidence type="ECO:0000256" key="1">
    <source>
        <dbReference type="ARBA" id="ARBA00022730"/>
    </source>
</evidence>
<proteinExistence type="predicted"/>
<evidence type="ECO:0000313" key="4">
    <source>
        <dbReference type="Proteomes" id="UP000386466"/>
    </source>
</evidence>
<protein>
    <submittedName>
        <fullName evidence="3">40s ribosomal protein s11</fullName>
    </submittedName>
</protein>
<dbReference type="EMBL" id="CAAGRJ010040715">
    <property type="protein sequence ID" value="VFV47502.1"/>
    <property type="molecule type" value="Genomic_DNA"/>
</dbReference>
<dbReference type="Proteomes" id="UP000386466">
    <property type="component" value="Unassembled WGS sequence"/>
</dbReference>